<dbReference type="Proteomes" id="UP000780875">
    <property type="component" value="Unassembled WGS sequence"/>
</dbReference>
<reference evidence="1 2" key="1">
    <citation type="submission" date="2021-09" db="EMBL/GenBank/DDBJ databases">
        <title>Whole genome sequence of Nocardioides sp. GBK3QG-3.</title>
        <authorList>
            <person name="Tuo L."/>
        </authorList>
    </citation>
    <scope>NUCLEOTIDE SEQUENCE [LARGE SCALE GENOMIC DNA]</scope>
    <source>
        <strain evidence="1 2">GBK3QG-3</strain>
    </source>
</reference>
<accession>A0ABS7UEG9</accession>
<evidence type="ECO:0000313" key="2">
    <source>
        <dbReference type="Proteomes" id="UP000780875"/>
    </source>
</evidence>
<proteinExistence type="predicted"/>
<gene>
    <name evidence="1" type="ORF">K8U61_14585</name>
</gene>
<comment type="caution">
    <text evidence="1">The sequence shown here is derived from an EMBL/GenBank/DDBJ whole genome shotgun (WGS) entry which is preliminary data.</text>
</comment>
<name>A0ABS7UEG9_9ACTN</name>
<evidence type="ECO:0000313" key="1">
    <source>
        <dbReference type="EMBL" id="MBZ5739398.1"/>
    </source>
</evidence>
<keyword evidence="2" id="KW-1185">Reference proteome</keyword>
<organism evidence="1 2">
    <name type="scientific">Nocardioides mangrovi</name>
    <dbReference type="NCBI Taxonomy" id="2874580"/>
    <lineage>
        <taxon>Bacteria</taxon>
        <taxon>Bacillati</taxon>
        <taxon>Actinomycetota</taxon>
        <taxon>Actinomycetes</taxon>
        <taxon>Propionibacteriales</taxon>
        <taxon>Nocardioidaceae</taxon>
        <taxon>Nocardioides</taxon>
    </lineage>
</organism>
<dbReference type="EMBL" id="JAIQZJ010000008">
    <property type="protein sequence ID" value="MBZ5739398.1"/>
    <property type="molecule type" value="Genomic_DNA"/>
</dbReference>
<dbReference type="RefSeq" id="WP_224123766.1">
    <property type="nucleotide sequence ID" value="NZ_JAIQZJ010000008.1"/>
</dbReference>
<sequence>MTVTTIGLAHAVQGLEQVLRSFRPDANPNSWRWQVRQQMAGLRDALIAETGTGADGWTAAREIGALRERNALLARLSALGTEVLERADVAALRDDLRRLVDDVRRHMQRLHDLAYDQVELELGGSE</sequence>
<protein>
    <submittedName>
        <fullName evidence="1">Uncharacterized protein</fullName>
    </submittedName>
</protein>